<keyword evidence="3" id="KW-1185">Reference proteome</keyword>
<dbReference type="EMBL" id="CP073347">
    <property type="protein sequence ID" value="UTW10868.1"/>
    <property type="molecule type" value="Genomic_DNA"/>
</dbReference>
<reference evidence="2" key="1">
    <citation type="submission" date="2021-04" db="EMBL/GenBank/DDBJ databases">
        <title>Oceanospirillales bacteria with DddD are important DMSP degraders in coastal seawater.</title>
        <authorList>
            <person name="Liu J."/>
        </authorList>
    </citation>
    <scope>NUCLEOTIDE SEQUENCE</scope>
    <source>
        <strain evidence="2">D13-1</strain>
    </source>
</reference>
<feature type="chain" id="PRO_5045465032" description="Outer membrane lipoprotein" evidence="1">
    <location>
        <begin position="26"/>
        <end position="203"/>
    </location>
</feature>
<sequence>MKPLHRAPLILTAAVLASCASPSYWYEPPTPDSLNPLTLNGNWQGLARHAYSHKVAYGALAGAVEIDCARYQDLISLSVQDGKVEGTLGRAPSFNFSTTINASGEFRHQMPVRGDTWIYGGVGIFNNEPQLKIWGKLDSASGIGTGQIAVTPKDETLGCGGRFQLSHNSAAPPQAQLGTPFKVQYWINRAEGSNRSHRSWPSR</sequence>
<evidence type="ECO:0000256" key="1">
    <source>
        <dbReference type="SAM" id="SignalP"/>
    </source>
</evidence>
<evidence type="ECO:0000313" key="2">
    <source>
        <dbReference type="EMBL" id="UTW10868.1"/>
    </source>
</evidence>
<evidence type="ECO:0000313" key="3">
    <source>
        <dbReference type="Proteomes" id="UP001058461"/>
    </source>
</evidence>
<feature type="signal peptide" evidence="1">
    <location>
        <begin position="1"/>
        <end position="25"/>
    </location>
</feature>
<dbReference type="PROSITE" id="PS51257">
    <property type="entry name" value="PROKAR_LIPOPROTEIN"/>
    <property type="match status" value="1"/>
</dbReference>
<proteinExistence type="predicted"/>
<evidence type="ECO:0008006" key="4">
    <source>
        <dbReference type="Google" id="ProtNLM"/>
    </source>
</evidence>
<name>A0ABY5HF54_9GAMM</name>
<accession>A0ABY5HF54</accession>
<organism evidence="2 3">
    <name type="scientific">Marinobacterium rhizophilum</name>
    <dbReference type="NCBI Taxonomy" id="420402"/>
    <lineage>
        <taxon>Bacteria</taxon>
        <taxon>Pseudomonadati</taxon>
        <taxon>Pseudomonadota</taxon>
        <taxon>Gammaproteobacteria</taxon>
        <taxon>Oceanospirillales</taxon>
        <taxon>Oceanospirillaceae</taxon>
        <taxon>Marinobacterium</taxon>
    </lineage>
</organism>
<protein>
    <recommendedName>
        <fullName evidence="4">Outer membrane lipoprotein</fullName>
    </recommendedName>
</protein>
<gene>
    <name evidence="2" type="ORF">KDW95_16495</name>
</gene>
<dbReference type="Proteomes" id="UP001058461">
    <property type="component" value="Chromosome"/>
</dbReference>
<keyword evidence="1" id="KW-0732">Signal</keyword>
<dbReference type="RefSeq" id="WP_255852925.1">
    <property type="nucleotide sequence ID" value="NZ_CP073347.1"/>
</dbReference>